<dbReference type="AlphaFoldDB" id="A0A4U1B7C5"/>
<name>A0A4U1B7C5_9GAMM</name>
<proteinExistence type="predicted"/>
<comment type="caution">
    <text evidence="1">The sequence shown here is derived from an EMBL/GenBank/DDBJ whole genome shotgun (WGS) entry which is preliminary data.</text>
</comment>
<evidence type="ECO:0000313" key="2">
    <source>
        <dbReference type="Proteomes" id="UP000307999"/>
    </source>
</evidence>
<reference evidence="1 2" key="1">
    <citation type="submission" date="2019-04" db="EMBL/GenBank/DDBJ databases">
        <title>Thalassotalea guangxiensis sp. nov., isolated from sediment of the coastal wetland.</title>
        <authorList>
            <person name="Zheng S."/>
            <person name="Zhang D."/>
        </authorList>
    </citation>
    <scope>NUCLEOTIDE SEQUENCE [LARGE SCALE GENOMIC DNA]</scope>
    <source>
        <strain evidence="1 2">ZS-4</strain>
    </source>
</reference>
<dbReference type="Proteomes" id="UP000307999">
    <property type="component" value="Unassembled WGS sequence"/>
</dbReference>
<organism evidence="1 2">
    <name type="scientific">Thalassotalea mangrovi</name>
    <dbReference type="NCBI Taxonomy" id="2572245"/>
    <lineage>
        <taxon>Bacteria</taxon>
        <taxon>Pseudomonadati</taxon>
        <taxon>Pseudomonadota</taxon>
        <taxon>Gammaproteobacteria</taxon>
        <taxon>Alteromonadales</taxon>
        <taxon>Colwelliaceae</taxon>
        <taxon>Thalassotalea</taxon>
    </lineage>
</organism>
<protein>
    <submittedName>
        <fullName evidence="1">PEP-CTERM sorting domain-containing protein</fullName>
    </submittedName>
</protein>
<dbReference type="EMBL" id="SWDB01000010">
    <property type="protein sequence ID" value="TKB46119.1"/>
    <property type="molecule type" value="Genomic_DNA"/>
</dbReference>
<keyword evidence="2" id="KW-1185">Reference proteome</keyword>
<dbReference type="NCBIfam" id="TIGR02595">
    <property type="entry name" value="PEP_CTERM"/>
    <property type="match status" value="1"/>
</dbReference>
<sequence>MPTLLVFTLFTNAAFAQYVKILDFSDTDKADEKALGNEYVFSNDLIKVLTVTFKTSPQSTFWLDSDSGLGICTSSNCKNNPDDGITEGEWFEFSFSVGNFPFFADDILLVFTGHETYNGIEAGEIRVSTGQIFQISNVNSTAKITGAKNGYRVDFLSGDMYLESLWIFDNPLPPTESIPEPSNLMLFITALGIMSRVRRRKP</sequence>
<gene>
    <name evidence="1" type="ORF">E8M12_05690</name>
</gene>
<dbReference type="InterPro" id="IPR013424">
    <property type="entry name" value="Ice-binding_C"/>
</dbReference>
<evidence type="ECO:0000313" key="1">
    <source>
        <dbReference type="EMBL" id="TKB46119.1"/>
    </source>
</evidence>
<dbReference type="RefSeq" id="WP_136735127.1">
    <property type="nucleotide sequence ID" value="NZ_SWDB01000010.1"/>
</dbReference>
<accession>A0A4U1B7C5</accession>